<proteinExistence type="predicted"/>
<name>A0ABT9B3Y0_9ACTN</name>
<dbReference type="RefSeq" id="WP_305028949.1">
    <property type="nucleotide sequence ID" value="NZ_JAUQTA010000002.1"/>
</dbReference>
<evidence type="ECO:0000313" key="1">
    <source>
        <dbReference type="EMBL" id="MDO7869555.1"/>
    </source>
</evidence>
<keyword evidence="2" id="KW-1185">Reference proteome</keyword>
<comment type="caution">
    <text evidence="1">The sequence shown here is derived from an EMBL/GenBank/DDBJ whole genome shotgun (WGS) entry which is preliminary data.</text>
</comment>
<accession>A0ABT9B3Y0</accession>
<protein>
    <submittedName>
        <fullName evidence="1">Uncharacterized protein</fullName>
    </submittedName>
</protein>
<organism evidence="1 2">
    <name type="scientific">Nocardioides jiangxiensis</name>
    <dbReference type="NCBI Taxonomy" id="3064524"/>
    <lineage>
        <taxon>Bacteria</taxon>
        <taxon>Bacillati</taxon>
        <taxon>Actinomycetota</taxon>
        <taxon>Actinomycetes</taxon>
        <taxon>Propionibacteriales</taxon>
        <taxon>Nocardioidaceae</taxon>
        <taxon>Nocardioides</taxon>
    </lineage>
</organism>
<dbReference type="EMBL" id="JAUQTA010000002">
    <property type="protein sequence ID" value="MDO7869555.1"/>
    <property type="molecule type" value="Genomic_DNA"/>
</dbReference>
<sequence length="89" mass="10750">MRYFKRRWEESRGDADDAWGPSWWYFEVDHDGYPLRQVEVYDRGPTKRYSLDEPEDADGRLGTVRLDDGEDWTVWRIGADDFERVWADD</sequence>
<evidence type="ECO:0000313" key="2">
    <source>
        <dbReference type="Proteomes" id="UP001233314"/>
    </source>
</evidence>
<gene>
    <name evidence="1" type="ORF">Q5722_14370</name>
</gene>
<dbReference type="Proteomes" id="UP001233314">
    <property type="component" value="Unassembled WGS sequence"/>
</dbReference>
<reference evidence="1 2" key="1">
    <citation type="submission" date="2023-07" db="EMBL/GenBank/DDBJ databases">
        <title>Nocardioides sp. nov WY-20 isolated from soil.</title>
        <authorList>
            <person name="Liu B."/>
            <person name="Wan Y."/>
        </authorList>
    </citation>
    <scope>NUCLEOTIDE SEQUENCE [LARGE SCALE GENOMIC DNA]</scope>
    <source>
        <strain evidence="1 2">WY-20</strain>
    </source>
</reference>